<dbReference type="Gene3D" id="3.20.20.140">
    <property type="entry name" value="Metal-dependent hydrolases"/>
    <property type="match status" value="1"/>
</dbReference>
<gene>
    <name evidence="2" type="ORF">ISO4_00201</name>
</gene>
<evidence type="ECO:0000259" key="1">
    <source>
        <dbReference type="SMART" id="SM00089"/>
    </source>
</evidence>
<dbReference type="SMART" id="SM00089">
    <property type="entry name" value="PKD"/>
    <property type="match status" value="2"/>
</dbReference>
<dbReference type="InterPro" id="IPR013783">
    <property type="entry name" value="Ig-like_fold"/>
</dbReference>
<protein>
    <submittedName>
        <fullName evidence="2">PKD domain-containing protein</fullName>
    </submittedName>
</protein>
<keyword evidence="3" id="KW-1185">Reference proteome</keyword>
<comment type="caution">
    <text evidence="2">The sequence shown here is derived from an EMBL/GenBank/DDBJ whole genome shotgun (WGS) entry which is preliminary data.</text>
</comment>
<dbReference type="Gene3D" id="2.60.40.10">
    <property type="entry name" value="Immunoglobulins"/>
    <property type="match status" value="4"/>
</dbReference>
<feature type="domain" description="PKD/Chitinase" evidence="1">
    <location>
        <begin position="227"/>
        <end position="316"/>
    </location>
</feature>
<evidence type="ECO:0000313" key="2">
    <source>
        <dbReference type="EMBL" id="MBF5051599.1"/>
    </source>
</evidence>
<evidence type="ECO:0000313" key="3">
    <source>
        <dbReference type="Proteomes" id="UP000644441"/>
    </source>
</evidence>
<organism evidence="2 3">
    <name type="scientific">Alloalcanivorax venustensis ISO4</name>
    <dbReference type="NCBI Taxonomy" id="1177184"/>
    <lineage>
        <taxon>Bacteria</taxon>
        <taxon>Pseudomonadati</taxon>
        <taxon>Pseudomonadota</taxon>
        <taxon>Gammaproteobacteria</taxon>
        <taxon>Oceanospirillales</taxon>
        <taxon>Alcanivoracaceae</taxon>
        <taxon>Alloalcanivorax</taxon>
    </lineage>
</organism>
<sequence length="907" mass="95467">MVPVFLITALLAACGGGGGGSDSDPASPEPSNRAPQAILEGPARLIAGTEGTFRLTAEDDDGRIESVTWTVDGALTVVEEQPRRLTVRVPTSAVDGEARVRVRVTDDGGASAEGVSTVTIEAAGGDAPRVDAGRDQRVDEGEALQLNGGATVSPGRSLRRLGWRQTDGPEAVIDGARDQNLLTIVAPQVDADTALTFELEAEDSSGAVGRDTVTVTVVDTFNNPLPTVDAGDDRTVTAGERVVLDGTASDDGAVVSVLWRVTPGGPALTLEGDDRLQVAFTAPPVAEATDVELSLTAVDDQGGRASDRVTVTILPAPANAAPRIDDAYADPGVASGGETARLLAVASDPDNHPLQYRWTQRDDGAPALAIDNADTGDARVTLPLLDEATVFGFEVTVSDGDRETSRTVTLQATPRAEASPGVFQCLLSPLQAGCPLAVLGGLLDPDGIGACLDDPRDPACPFSALASLDDGVAGCLRDPAGGGCEAILGKLTDPLYVLETLPQAAPADQCTPAFDARTFEHYIGAIHEHTGYSDGAISSRPAEVFERTRALGLDFTAVTDHSDNTRLPLSVNGDCFSERFFECLIADDDAPFDSFRKWSATEEQALAASDDGFTAIRGFEWTSDRFGHINLLFGDNVINAKTGPGYAVSMGLFWQWFSYPAAFGGGGDSLLVFNHPGREDALEQIVEPIGGDPAYTFNDFRYVPAADRRAVGLEVFGKGSEYDSGGPGGSWLAYALDKGWHLGAVGSEDHHDEEWGDPDLPKTVLIARSRDAADLKEALSARRFYAVAQGYNDLRMTVRVDDKPMGSRLRRPEGQQLPLRASLSRAGADFTGRMELVTNGNRVVATGTGASWTATLTVGDQERYYFLRILDPDTGRPVAFSSPVWVLPGASPLPLCEADGGGAGSIL</sequence>
<dbReference type="PANTHER" id="PTHR46182:SF2">
    <property type="entry name" value="FI19480P1"/>
    <property type="match status" value="1"/>
</dbReference>
<proteinExistence type="predicted"/>
<dbReference type="InterPro" id="IPR016195">
    <property type="entry name" value="Pol/histidinol_Pase-like"/>
</dbReference>
<accession>A0ABS0ABW3</accession>
<dbReference type="SUPFAM" id="SSF89550">
    <property type="entry name" value="PHP domain-like"/>
    <property type="match status" value="1"/>
</dbReference>
<dbReference type="PANTHER" id="PTHR46182">
    <property type="entry name" value="FI19480P1"/>
    <property type="match status" value="1"/>
</dbReference>
<name>A0ABS0ABW3_9GAMM</name>
<dbReference type="InterPro" id="IPR029865">
    <property type="entry name" value="KIAA0319-like"/>
</dbReference>
<reference evidence="2 3" key="1">
    <citation type="submission" date="2012-09" db="EMBL/GenBank/DDBJ databases">
        <title>Genome Sequence of alkane-degrading Bacterium Alcanivorax venustensis ISO4.</title>
        <authorList>
            <person name="Lai Q."/>
            <person name="Shao Z."/>
        </authorList>
    </citation>
    <scope>NUCLEOTIDE SEQUENCE [LARGE SCALE GENOMIC DNA]</scope>
    <source>
        <strain evidence="2 3">ISO4</strain>
    </source>
</reference>
<feature type="domain" description="PKD/Chitinase" evidence="1">
    <location>
        <begin position="34"/>
        <end position="123"/>
    </location>
</feature>
<dbReference type="InterPro" id="IPR022409">
    <property type="entry name" value="PKD/Chitinase_dom"/>
</dbReference>
<dbReference type="EMBL" id="ARXR01000001">
    <property type="protein sequence ID" value="MBF5051599.1"/>
    <property type="molecule type" value="Genomic_DNA"/>
</dbReference>
<dbReference type="Proteomes" id="UP000644441">
    <property type="component" value="Unassembled WGS sequence"/>
</dbReference>
<dbReference type="Pfam" id="PF22352">
    <property type="entry name" value="K319L-like_PKD"/>
    <property type="match status" value="2"/>
</dbReference>